<feature type="transmembrane region" description="Helical" evidence="6">
    <location>
        <begin position="7"/>
        <end position="26"/>
    </location>
</feature>
<evidence type="ECO:0000259" key="7">
    <source>
        <dbReference type="PROSITE" id="PS50850"/>
    </source>
</evidence>
<evidence type="ECO:0000256" key="5">
    <source>
        <dbReference type="ARBA" id="ARBA00023136"/>
    </source>
</evidence>
<proteinExistence type="predicted"/>
<dbReference type="GO" id="GO:0022857">
    <property type="term" value="F:transmembrane transporter activity"/>
    <property type="evidence" value="ECO:0007669"/>
    <property type="project" value="InterPro"/>
</dbReference>
<comment type="subcellular location">
    <subcellularLocation>
        <location evidence="1">Membrane</location>
        <topology evidence="1">Multi-pass membrane protein</topology>
    </subcellularLocation>
</comment>
<feature type="transmembrane region" description="Helical" evidence="6">
    <location>
        <begin position="72"/>
        <end position="92"/>
    </location>
</feature>
<dbReference type="Pfam" id="PF00083">
    <property type="entry name" value="Sugar_tr"/>
    <property type="match status" value="1"/>
</dbReference>
<name>A0AAV0PV03_9ROSI</name>
<evidence type="ECO:0000313" key="9">
    <source>
        <dbReference type="Proteomes" id="UP001154282"/>
    </source>
</evidence>
<dbReference type="PANTHER" id="PTHR48020">
    <property type="entry name" value="PROTON MYO-INOSITOL COTRANSPORTER"/>
    <property type="match status" value="1"/>
</dbReference>
<dbReference type="PROSITE" id="PS50850">
    <property type="entry name" value="MFS"/>
    <property type="match status" value="1"/>
</dbReference>
<dbReference type="InterPro" id="IPR050814">
    <property type="entry name" value="Myo-inositol_Transporter"/>
</dbReference>
<gene>
    <name evidence="8" type="ORF">LITE_LOCUS39962</name>
</gene>
<keyword evidence="2" id="KW-0813">Transport</keyword>
<sequence length="130" mass="14736">MLILSSLCYLVGSLVMLWSPNVYIPLYISETAPSEIRGTLNTLPQFLGSGGMFLSYIMVFIMSLQDSPNWRVMLGVLAIPSLSYLVLTVLFLPESPRWLVSKGRLDEARLVLQRLRGREDVAGKMVFFYR</sequence>
<dbReference type="SUPFAM" id="SSF103473">
    <property type="entry name" value="MFS general substrate transporter"/>
    <property type="match status" value="1"/>
</dbReference>
<dbReference type="PANTHER" id="PTHR48020:SF35">
    <property type="entry name" value="SUGAR TRANSPORTER"/>
    <property type="match status" value="1"/>
</dbReference>
<organism evidence="8 9">
    <name type="scientific">Linum tenue</name>
    <dbReference type="NCBI Taxonomy" id="586396"/>
    <lineage>
        <taxon>Eukaryota</taxon>
        <taxon>Viridiplantae</taxon>
        <taxon>Streptophyta</taxon>
        <taxon>Embryophyta</taxon>
        <taxon>Tracheophyta</taxon>
        <taxon>Spermatophyta</taxon>
        <taxon>Magnoliopsida</taxon>
        <taxon>eudicotyledons</taxon>
        <taxon>Gunneridae</taxon>
        <taxon>Pentapetalae</taxon>
        <taxon>rosids</taxon>
        <taxon>fabids</taxon>
        <taxon>Malpighiales</taxon>
        <taxon>Linaceae</taxon>
        <taxon>Linum</taxon>
    </lineage>
</organism>
<evidence type="ECO:0000256" key="3">
    <source>
        <dbReference type="ARBA" id="ARBA00022692"/>
    </source>
</evidence>
<dbReference type="EMBL" id="CAMGYJ010000009">
    <property type="protein sequence ID" value="CAI0474242.1"/>
    <property type="molecule type" value="Genomic_DNA"/>
</dbReference>
<dbReference type="Gene3D" id="1.20.1250.20">
    <property type="entry name" value="MFS general substrate transporter like domains"/>
    <property type="match status" value="1"/>
</dbReference>
<dbReference type="InterPro" id="IPR036259">
    <property type="entry name" value="MFS_trans_sf"/>
</dbReference>
<evidence type="ECO:0000256" key="1">
    <source>
        <dbReference type="ARBA" id="ARBA00004141"/>
    </source>
</evidence>
<dbReference type="InterPro" id="IPR020846">
    <property type="entry name" value="MFS_dom"/>
</dbReference>
<dbReference type="Proteomes" id="UP001154282">
    <property type="component" value="Unassembled WGS sequence"/>
</dbReference>
<keyword evidence="3 6" id="KW-0812">Transmembrane</keyword>
<evidence type="ECO:0000256" key="4">
    <source>
        <dbReference type="ARBA" id="ARBA00022989"/>
    </source>
</evidence>
<accession>A0AAV0PV03</accession>
<keyword evidence="9" id="KW-1185">Reference proteome</keyword>
<evidence type="ECO:0000313" key="8">
    <source>
        <dbReference type="EMBL" id="CAI0474242.1"/>
    </source>
</evidence>
<protein>
    <recommendedName>
        <fullName evidence="7">Major facilitator superfamily (MFS) profile domain-containing protein</fullName>
    </recommendedName>
</protein>
<evidence type="ECO:0000256" key="2">
    <source>
        <dbReference type="ARBA" id="ARBA00022448"/>
    </source>
</evidence>
<comment type="caution">
    <text evidence="8">The sequence shown here is derived from an EMBL/GenBank/DDBJ whole genome shotgun (WGS) entry which is preliminary data.</text>
</comment>
<dbReference type="AlphaFoldDB" id="A0AAV0PV03"/>
<feature type="domain" description="Major facilitator superfamily (MFS) profile" evidence="7">
    <location>
        <begin position="1"/>
        <end position="130"/>
    </location>
</feature>
<keyword evidence="4 6" id="KW-1133">Transmembrane helix</keyword>
<dbReference type="GO" id="GO:0016020">
    <property type="term" value="C:membrane"/>
    <property type="evidence" value="ECO:0007669"/>
    <property type="project" value="UniProtKB-SubCell"/>
</dbReference>
<feature type="transmembrane region" description="Helical" evidence="6">
    <location>
        <begin position="46"/>
        <end position="65"/>
    </location>
</feature>
<keyword evidence="5 6" id="KW-0472">Membrane</keyword>
<reference evidence="8" key="1">
    <citation type="submission" date="2022-08" db="EMBL/GenBank/DDBJ databases">
        <authorList>
            <person name="Gutierrez-Valencia J."/>
        </authorList>
    </citation>
    <scope>NUCLEOTIDE SEQUENCE</scope>
</reference>
<evidence type="ECO:0000256" key="6">
    <source>
        <dbReference type="SAM" id="Phobius"/>
    </source>
</evidence>
<dbReference type="InterPro" id="IPR005828">
    <property type="entry name" value="MFS_sugar_transport-like"/>
</dbReference>